<dbReference type="InterPro" id="IPR032710">
    <property type="entry name" value="NTF2-like_dom_sf"/>
</dbReference>
<name>A0ABS8YRE6_9RHOB</name>
<feature type="domain" description="SnoaL-like" evidence="1">
    <location>
        <begin position="8"/>
        <end position="109"/>
    </location>
</feature>
<dbReference type="Gene3D" id="3.10.450.50">
    <property type="match status" value="1"/>
</dbReference>
<keyword evidence="3" id="KW-1185">Reference proteome</keyword>
<comment type="caution">
    <text evidence="2">The sequence shown here is derived from an EMBL/GenBank/DDBJ whole genome shotgun (WGS) entry which is preliminary data.</text>
</comment>
<protein>
    <submittedName>
        <fullName evidence="2">Nuclear transport factor 2 family protein</fullName>
    </submittedName>
</protein>
<reference evidence="2 3" key="1">
    <citation type="submission" date="2021-12" db="EMBL/GenBank/DDBJ databases">
        <title>Sinirhodobacter sp. WL0062 is a bacterium isolated from seawater.</title>
        <authorList>
            <person name="Wang L."/>
            <person name="He W."/>
            <person name="Zhang D.-F."/>
        </authorList>
    </citation>
    <scope>NUCLEOTIDE SEQUENCE [LARGE SCALE GENOMIC DNA]</scope>
    <source>
        <strain evidence="2 3">WL0062</strain>
    </source>
</reference>
<evidence type="ECO:0000313" key="2">
    <source>
        <dbReference type="EMBL" id="MCE5972459.1"/>
    </source>
</evidence>
<proteinExistence type="predicted"/>
<dbReference type="InterPro" id="IPR037401">
    <property type="entry name" value="SnoaL-like"/>
</dbReference>
<dbReference type="SUPFAM" id="SSF54427">
    <property type="entry name" value="NTF2-like"/>
    <property type="match status" value="1"/>
</dbReference>
<accession>A0ABS8YRE6</accession>
<dbReference type="RefSeq" id="WP_233675480.1">
    <property type="nucleotide sequence ID" value="NZ_JAJUOS010000002.1"/>
</dbReference>
<evidence type="ECO:0000259" key="1">
    <source>
        <dbReference type="Pfam" id="PF12680"/>
    </source>
</evidence>
<gene>
    <name evidence="2" type="ORF">LZA78_03025</name>
</gene>
<organism evidence="2 3">
    <name type="scientific">Rhodobacter flavimaris</name>
    <dbReference type="NCBI Taxonomy" id="2907145"/>
    <lineage>
        <taxon>Bacteria</taxon>
        <taxon>Pseudomonadati</taxon>
        <taxon>Pseudomonadota</taxon>
        <taxon>Alphaproteobacteria</taxon>
        <taxon>Rhodobacterales</taxon>
        <taxon>Rhodobacter group</taxon>
        <taxon>Rhodobacter</taxon>
    </lineage>
</organism>
<sequence>MDKLAFLQDWFQRVWIDGDLDAIGEFFTPNSQAAGVMQGLDLRPEDFEELIPALMRMMSSPTVTILRHLETEDWLWALLVVHAKTADTLAPIEFTAQVAMRFDDGRIAEAFNHFDLLSFFEQLGVLPPEAMALFLSGESLT</sequence>
<evidence type="ECO:0000313" key="3">
    <source>
        <dbReference type="Proteomes" id="UP001521181"/>
    </source>
</evidence>
<dbReference type="Pfam" id="PF12680">
    <property type="entry name" value="SnoaL_2"/>
    <property type="match status" value="1"/>
</dbReference>
<dbReference type="Proteomes" id="UP001521181">
    <property type="component" value="Unassembled WGS sequence"/>
</dbReference>
<dbReference type="EMBL" id="JAJUOS010000002">
    <property type="protein sequence ID" value="MCE5972459.1"/>
    <property type="molecule type" value="Genomic_DNA"/>
</dbReference>